<dbReference type="Proteomes" id="UP000683925">
    <property type="component" value="Unassembled WGS sequence"/>
</dbReference>
<evidence type="ECO:0000313" key="1">
    <source>
        <dbReference type="EMBL" id="CAD8210992.1"/>
    </source>
</evidence>
<comment type="caution">
    <text evidence="2">The sequence shown here is derived from an EMBL/GenBank/DDBJ whole genome shotgun (WGS) entry which is preliminary data.</text>
</comment>
<keyword evidence="3" id="KW-1185">Reference proteome</keyword>
<dbReference type="EMBL" id="CAJJDP010000154">
    <property type="protein sequence ID" value="CAD8210998.1"/>
    <property type="molecule type" value="Genomic_DNA"/>
</dbReference>
<reference evidence="2" key="1">
    <citation type="submission" date="2021-01" db="EMBL/GenBank/DDBJ databases">
        <authorList>
            <consortium name="Genoscope - CEA"/>
            <person name="William W."/>
        </authorList>
    </citation>
    <scope>NUCLEOTIDE SEQUENCE</scope>
</reference>
<evidence type="ECO:0000313" key="3">
    <source>
        <dbReference type="Proteomes" id="UP000683925"/>
    </source>
</evidence>
<name>A0A8S1YCS5_PAROT</name>
<gene>
    <name evidence="1" type="ORF">POCTA_138.1.T1520137</name>
    <name evidence="2" type="ORF">POCTA_138.1.T1520140</name>
</gene>
<dbReference type="EMBL" id="CAJJDP010000154">
    <property type="protein sequence ID" value="CAD8210992.1"/>
    <property type="molecule type" value="Genomic_DNA"/>
</dbReference>
<proteinExistence type="predicted"/>
<evidence type="ECO:0000313" key="2">
    <source>
        <dbReference type="EMBL" id="CAD8210998.1"/>
    </source>
</evidence>
<protein>
    <submittedName>
        <fullName evidence="2">Uncharacterized protein</fullName>
    </submittedName>
</protein>
<organism evidence="2 3">
    <name type="scientific">Paramecium octaurelia</name>
    <dbReference type="NCBI Taxonomy" id="43137"/>
    <lineage>
        <taxon>Eukaryota</taxon>
        <taxon>Sar</taxon>
        <taxon>Alveolata</taxon>
        <taxon>Ciliophora</taxon>
        <taxon>Intramacronucleata</taxon>
        <taxon>Oligohymenophorea</taxon>
        <taxon>Peniculida</taxon>
        <taxon>Parameciidae</taxon>
        <taxon>Paramecium</taxon>
    </lineage>
</organism>
<accession>A0A8S1YCS5</accession>
<dbReference type="AlphaFoldDB" id="A0A8S1YCS5"/>
<sequence>MVNIKMVKKLEDDRTLRTKIQSQVTNYTIIMVRQLRHRKISDKLKYTYIKNGIKNFQKVF</sequence>